<evidence type="ECO:0000256" key="1">
    <source>
        <dbReference type="ARBA" id="ARBA00004123"/>
    </source>
</evidence>
<dbReference type="InterPro" id="IPR016177">
    <property type="entry name" value="DNA-bd_dom_sf"/>
</dbReference>
<reference evidence="9" key="1">
    <citation type="journal article" date="2017" name="Nat. Commun.">
        <title>The asparagus genome sheds light on the origin and evolution of a young Y chromosome.</title>
        <authorList>
            <person name="Harkess A."/>
            <person name="Zhou J."/>
            <person name="Xu C."/>
            <person name="Bowers J.E."/>
            <person name="Van der Hulst R."/>
            <person name="Ayyampalayam S."/>
            <person name="Mercati F."/>
            <person name="Riccardi P."/>
            <person name="McKain M.R."/>
            <person name="Kakrana A."/>
            <person name="Tang H."/>
            <person name="Ray J."/>
            <person name="Groenendijk J."/>
            <person name="Arikit S."/>
            <person name="Mathioni S.M."/>
            <person name="Nakano M."/>
            <person name="Shan H."/>
            <person name="Telgmann-Rauber A."/>
            <person name="Kanno A."/>
            <person name="Yue Z."/>
            <person name="Chen H."/>
            <person name="Li W."/>
            <person name="Chen Y."/>
            <person name="Xu X."/>
            <person name="Zhang Y."/>
            <person name="Luo S."/>
            <person name="Chen H."/>
            <person name="Gao J."/>
            <person name="Mao Z."/>
            <person name="Pires J.C."/>
            <person name="Luo M."/>
            <person name="Kudrna D."/>
            <person name="Wing R.A."/>
            <person name="Meyers B.C."/>
            <person name="Yi K."/>
            <person name="Kong H."/>
            <person name="Lavrijsen P."/>
            <person name="Sunseri F."/>
            <person name="Falavigna A."/>
            <person name="Ye Y."/>
            <person name="Leebens-Mack J.H."/>
            <person name="Chen G."/>
        </authorList>
    </citation>
    <scope>NUCLEOTIDE SEQUENCE [LARGE SCALE GENOMIC DNA]</scope>
    <source>
        <strain evidence="9">cv. DH0086</strain>
    </source>
</reference>
<evidence type="ECO:0000313" key="9">
    <source>
        <dbReference type="Proteomes" id="UP000243459"/>
    </source>
</evidence>
<keyword evidence="5" id="KW-0539">Nucleus</keyword>
<feature type="domain" description="AP2/ERF" evidence="7">
    <location>
        <begin position="117"/>
        <end position="175"/>
    </location>
</feature>
<dbReference type="GO" id="GO:0003677">
    <property type="term" value="F:DNA binding"/>
    <property type="evidence" value="ECO:0007669"/>
    <property type="project" value="UniProtKB-KW"/>
</dbReference>
<dbReference type="InterPro" id="IPR044808">
    <property type="entry name" value="ERF_plant"/>
</dbReference>
<evidence type="ECO:0000256" key="3">
    <source>
        <dbReference type="ARBA" id="ARBA00023125"/>
    </source>
</evidence>
<evidence type="ECO:0000256" key="5">
    <source>
        <dbReference type="ARBA" id="ARBA00023242"/>
    </source>
</evidence>
<dbReference type="Gene3D" id="3.30.730.10">
    <property type="entry name" value="AP2/ERF domain"/>
    <property type="match status" value="1"/>
</dbReference>
<dbReference type="AlphaFoldDB" id="A0A5P1EZQ3"/>
<keyword evidence="2" id="KW-0805">Transcription regulation</keyword>
<dbReference type="Pfam" id="PF00847">
    <property type="entry name" value="AP2"/>
    <property type="match status" value="1"/>
</dbReference>
<dbReference type="Proteomes" id="UP000243459">
    <property type="component" value="Chromosome 5"/>
</dbReference>
<dbReference type="GO" id="GO:0009873">
    <property type="term" value="P:ethylene-activated signaling pathway"/>
    <property type="evidence" value="ECO:0007669"/>
    <property type="project" value="InterPro"/>
</dbReference>
<evidence type="ECO:0000259" key="7">
    <source>
        <dbReference type="PROSITE" id="PS51032"/>
    </source>
</evidence>
<dbReference type="PROSITE" id="PS51032">
    <property type="entry name" value="AP2_ERF"/>
    <property type="match status" value="1"/>
</dbReference>
<evidence type="ECO:0000256" key="2">
    <source>
        <dbReference type="ARBA" id="ARBA00023015"/>
    </source>
</evidence>
<name>A0A5P1EZQ3_ASPOF</name>
<dbReference type="SUPFAM" id="SSF54171">
    <property type="entry name" value="DNA-binding domain"/>
    <property type="match status" value="1"/>
</dbReference>
<keyword evidence="4" id="KW-0804">Transcription</keyword>
<keyword evidence="9" id="KW-1185">Reference proteome</keyword>
<dbReference type="PRINTS" id="PR00367">
    <property type="entry name" value="ETHRSPELEMNT"/>
</dbReference>
<dbReference type="PANTHER" id="PTHR31190:SF494">
    <property type="entry name" value="OS09G0434500 PROTEIN"/>
    <property type="match status" value="1"/>
</dbReference>
<keyword evidence="3" id="KW-0238">DNA-binding</keyword>
<gene>
    <name evidence="8" type="ORF">A4U43_C05F28760</name>
</gene>
<dbReference type="PANTHER" id="PTHR31190">
    <property type="entry name" value="DNA-BINDING DOMAIN"/>
    <property type="match status" value="1"/>
</dbReference>
<dbReference type="Gramene" id="ONK69961">
    <property type="protein sequence ID" value="ONK69961"/>
    <property type="gene ID" value="A4U43_C05F28760"/>
</dbReference>
<feature type="region of interest" description="Disordered" evidence="6">
    <location>
        <begin position="89"/>
        <end position="117"/>
    </location>
</feature>
<organism evidence="8 9">
    <name type="scientific">Asparagus officinalis</name>
    <name type="common">Garden asparagus</name>
    <dbReference type="NCBI Taxonomy" id="4686"/>
    <lineage>
        <taxon>Eukaryota</taxon>
        <taxon>Viridiplantae</taxon>
        <taxon>Streptophyta</taxon>
        <taxon>Embryophyta</taxon>
        <taxon>Tracheophyta</taxon>
        <taxon>Spermatophyta</taxon>
        <taxon>Magnoliopsida</taxon>
        <taxon>Liliopsida</taxon>
        <taxon>Asparagales</taxon>
        <taxon>Asparagaceae</taxon>
        <taxon>Asparagoideae</taxon>
        <taxon>Asparagus</taxon>
    </lineage>
</organism>
<dbReference type="EMBL" id="CM007385">
    <property type="protein sequence ID" value="ONK69961.1"/>
    <property type="molecule type" value="Genomic_DNA"/>
</dbReference>
<dbReference type="InterPro" id="IPR036955">
    <property type="entry name" value="AP2/ERF_dom_sf"/>
</dbReference>
<evidence type="ECO:0000256" key="6">
    <source>
        <dbReference type="SAM" id="MobiDB-lite"/>
    </source>
</evidence>
<dbReference type="FunFam" id="3.30.730.10:FF:000001">
    <property type="entry name" value="Ethylene-responsive transcription factor 2"/>
    <property type="match status" value="1"/>
</dbReference>
<dbReference type="OMA" id="ENVWANY"/>
<protein>
    <recommendedName>
        <fullName evidence="7">AP2/ERF domain-containing protein</fullName>
    </recommendedName>
</protein>
<feature type="compositionally biased region" description="Polar residues" evidence="6">
    <location>
        <begin position="89"/>
        <end position="99"/>
    </location>
</feature>
<sequence>MAAQASQKLLENVWANFIYDTKKSCNSSEEFNKIPAGSQTWQEPPNPEADRNMEVLQRLPSLGRWISMGADCWEGLLDGLIDSTGLQTSSNLSTGSTVCSAAESKPPSKEKKVATRQYRGVRRRPWGKYAAEIRDTSRKGVRVWLGTFDTAEEAALAYDKAALKMRGPRAHLNFSMDMVVKALESNETNHDRRKRAKREWNTNDGNLIESPPRKRMASIAPDHSQEMEVVEFYDLGDDYLESFMSSFV</sequence>
<dbReference type="GO" id="GO:0003700">
    <property type="term" value="F:DNA-binding transcription factor activity"/>
    <property type="evidence" value="ECO:0007669"/>
    <property type="project" value="InterPro"/>
</dbReference>
<dbReference type="SMART" id="SM00380">
    <property type="entry name" value="AP2"/>
    <property type="match status" value="1"/>
</dbReference>
<dbReference type="CDD" id="cd00018">
    <property type="entry name" value="AP2"/>
    <property type="match status" value="1"/>
</dbReference>
<feature type="region of interest" description="Disordered" evidence="6">
    <location>
        <begin position="186"/>
        <end position="212"/>
    </location>
</feature>
<evidence type="ECO:0000256" key="4">
    <source>
        <dbReference type="ARBA" id="ARBA00023163"/>
    </source>
</evidence>
<dbReference type="InterPro" id="IPR001471">
    <property type="entry name" value="AP2/ERF_dom"/>
</dbReference>
<evidence type="ECO:0000313" key="8">
    <source>
        <dbReference type="EMBL" id="ONK69961.1"/>
    </source>
</evidence>
<dbReference type="GO" id="GO:0005634">
    <property type="term" value="C:nucleus"/>
    <property type="evidence" value="ECO:0007669"/>
    <property type="project" value="UniProtKB-SubCell"/>
</dbReference>
<comment type="subcellular location">
    <subcellularLocation>
        <location evidence="1">Nucleus</location>
    </subcellularLocation>
</comment>
<accession>A0A5P1EZQ3</accession>
<proteinExistence type="predicted"/>